<comment type="caution">
    <text evidence="1">The sequence shown here is derived from an EMBL/GenBank/DDBJ whole genome shotgun (WGS) entry which is preliminary data.</text>
</comment>
<name>A0A4V1Y398_9BIFI</name>
<reference evidence="1 2" key="1">
    <citation type="submission" date="2018-12" db="EMBL/GenBank/DDBJ databases">
        <title>Unveiling genomic diversity among members of the Bifidobacterium pseudolongum species, a widely distributed gut commensal of the animal kingdom.</title>
        <authorList>
            <person name="Lugli G.A."/>
            <person name="Duranti S."/>
            <person name="Albert K."/>
            <person name="Mancabelli L."/>
            <person name="Napoli S."/>
            <person name="Viappiani A."/>
            <person name="Anzalone R."/>
            <person name="Longhi G."/>
            <person name="Milani C."/>
            <person name="Turroni F."/>
            <person name="Alessandri G."/>
            <person name="Sela D.A."/>
            <person name="Van Sinderen D."/>
            <person name="Ventura M."/>
        </authorList>
    </citation>
    <scope>NUCLEOTIDE SEQUENCE [LARGE SCALE GENOMIC DNA]</scope>
    <source>
        <strain evidence="1 2">2032B</strain>
    </source>
</reference>
<evidence type="ECO:0000313" key="1">
    <source>
        <dbReference type="EMBL" id="RYQ26448.1"/>
    </source>
</evidence>
<organism evidence="1 2">
    <name type="scientific">Bifidobacterium pseudolongum subsp. globosum</name>
    <dbReference type="NCBI Taxonomy" id="1690"/>
    <lineage>
        <taxon>Bacteria</taxon>
        <taxon>Bacillati</taxon>
        <taxon>Actinomycetota</taxon>
        <taxon>Actinomycetes</taxon>
        <taxon>Bifidobacteriales</taxon>
        <taxon>Bifidobacteriaceae</taxon>
        <taxon>Bifidobacterium</taxon>
    </lineage>
</organism>
<gene>
    <name evidence="1" type="ORF">PG2032B_1044</name>
</gene>
<dbReference type="AlphaFoldDB" id="A0A4V1Y398"/>
<evidence type="ECO:0000313" key="2">
    <source>
        <dbReference type="Proteomes" id="UP000292535"/>
    </source>
</evidence>
<dbReference type="EMBL" id="RYUQ01000002">
    <property type="protein sequence ID" value="RYQ26448.1"/>
    <property type="molecule type" value="Genomic_DNA"/>
</dbReference>
<dbReference type="Proteomes" id="UP000292535">
    <property type="component" value="Unassembled WGS sequence"/>
</dbReference>
<accession>A0A4V1Y398</accession>
<proteinExistence type="predicted"/>
<protein>
    <submittedName>
        <fullName evidence="1">Uncharacterized protein</fullName>
    </submittedName>
</protein>
<sequence>MDEASRLSLILRDRYEWSMLIIEREIASVERLLRTNRNLASRCKQEEDNLRETGDHIGLVYALRIRNLLARFENARHGLRMVQKMNGIPAVTDKETSRIWGDDPFGWPRAAGLDTDKKWLTKGIRTLLDEVGVETPSDLKHVDESVPRALIVLSNMYEEKGLNRRMTTSLSPLQPFEGPAGARNEALHLYFVAACLLAEVEDYPAIMSKIDLDSLNALFGPVITEFRLPLFEALV</sequence>